<comment type="caution">
    <text evidence="3">The sequence shown here is derived from an EMBL/GenBank/DDBJ whole genome shotgun (WGS) entry which is preliminary data.</text>
</comment>
<feature type="region of interest" description="Disordered" evidence="1">
    <location>
        <begin position="149"/>
        <end position="171"/>
    </location>
</feature>
<feature type="transmembrane region" description="Helical" evidence="2">
    <location>
        <begin position="50"/>
        <end position="76"/>
    </location>
</feature>
<dbReference type="AlphaFoldDB" id="A0A3S5BCQ6"/>
<accession>A0A3S5BCQ6</accession>
<keyword evidence="2" id="KW-0812">Transmembrane</keyword>
<evidence type="ECO:0000256" key="2">
    <source>
        <dbReference type="SAM" id="Phobius"/>
    </source>
</evidence>
<sequence length="265" mass="27971">MPSFPLGGLAFTLVEAQIHMSHQLLVSFGLFSSALILAGLALLPRPSVLLVAVTISSLSAAAAGLIGLRLLAWLFYRQPTYTRSAGWPDAAKESTTQGSAEYGCEGTDLETALAWNPVSASFLLLLAGLAARSAGGLASFCRPSRAQTVPPSGRHHYDALQTSPPDPPEQARLSPIGSLKLKGITPTKRKTSIFTAIWRRRSWCASAGSSVRILSGGNSQLISSGKYDRLTNLVAGQIRVTLHASGCLILSVSLLLTSNVDFVAE</sequence>
<evidence type="ECO:0000313" key="3">
    <source>
        <dbReference type="EMBL" id="VEL19666.1"/>
    </source>
</evidence>
<gene>
    <name evidence="3" type="ORF">PXEA_LOCUS13106</name>
</gene>
<keyword evidence="4" id="KW-1185">Reference proteome</keyword>
<evidence type="ECO:0000313" key="4">
    <source>
        <dbReference type="Proteomes" id="UP000784294"/>
    </source>
</evidence>
<reference evidence="3" key="1">
    <citation type="submission" date="2018-11" db="EMBL/GenBank/DDBJ databases">
        <authorList>
            <consortium name="Pathogen Informatics"/>
        </authorList>
    </citation>
    <scope>NUCLEOTIDE SEQUENCE</scope>
</reference>
<keyword evidence="2" id="KW-1133">Transmembrane helix</keyword>
<dbReference type="Proteomes" id="UP000784294">
    <property type="component" value="Unassembled WGS sequence"/>
</dbReference>
<protein>
    <submittedName>
        <fullName evidence="3">Uncharacterized protein</fullName>
    </submittedName>
</protein>
<evidence type="ECO:0000256" key="1">
    <source>
        <dbReference type="SAM" id="MobiDB-lite"/>
    </source>
</evidence>
<organism evidence="3 4">
    <name type="scientific">Protopolystoma xenopodis</name>
    <dbReference type="NCBI Taxonomy" id="117903"/>
    <lineage>
        <taxon>Eukaryota</taxon>
        <taxon>Metazoa</taxon>
        <taxon>Spiralia</taxon>
        <taxon>Lophotrochozoa</taxon>
        <taxon>Platyhelminthes</taxon>
        <taxon>Monogenea</taxon>
        <taxon>Polyopisthocotylea</taxon>
        <taxon>Polystomatidea</taxon>
        <taxon>Polystomatidae</taxon>
        <taxon>Protopolystoma</taxon>
    </lineage>
</organism>
<dbReference type="EMBL" id="CAAALY010042664">
    <property type="protein sequence ID" value="VEL19666.1"/>
    <property type="molecule type" value="Genomic_DNA"/>
</dbReference>
<name>A0A3S5BCQ6_9PLAT</name>
<keyword evidence="2" id="KW-0472">Membrane</keyword>
<proteinExistence type="predicted"/>
<feature type="transmembrane region" description="Helical" evidence="2">
    <location>
        <begin position="26"/>
        <end position="43"/>
    </location>
</feature>